<proteinExistence type="predicted"/>
<dbReference type="Proteomes" id="UP000240883">
    <property type="component" value="Unassembled WGS sequence"/>
</dbReference>
<organism evidence="1 2">
    <name type="scientific">Corynespora cassiicola Philippines</name>
    <dbReference type="NCBI Taxonomy" id="1448308"/>
    <lineage>
        <taxon>Eukaryota</taxon>
        <taxon>Fungi</taxon>
        <taxon>Dikarya</taxon>
        <taxon>Ascomycota</taxon>
        <taxon>Pezizomycotina</taxon>
        <taxon>Dothideomycetes</taxon>
        <taxon>Pleosporomycetidae</taxon>
        <taxon>Pleosporales</taxon>
        <taxon>Corynesporascaceae</taxon>
        <taxon>Corynespora</taxon>
    </lineage>
</organism>
<dbReference type="AlphaFoldDB" id="A0A2T2P6D0"/>
<keyword evidence="2" id="KW-1185">Reference proteome</keyword>
<gene>
    <name evidence="1" type="ORF">BS50DRAFT_184147</name>
</gene>
<reference evidence="1 2" key="1">
    <citation type="journal article" date="2018" name="Front. Microbiol.">
        <title>Genome-Wide Analysis of Corynespora cassiicola Leaf Fall Disease Putative Effectors.</title>
        <authorList>
            <person name="Lopez D."/>
            <person name="Ribeiro S."/>
            <person name="Label P."/>
            <person name="Fumanal B."/>
            <person name="Venisse J.S."/>
            <person name="Kohler A."/>
            <person name="de Oliveira R.R."/>
            <person name="Labutti K."/>
            <person name="Lipzen A."/>
            <person name="Lail K."/>
            <person name="Bauer D."/>
            <person name="Ohm R.A."/>
            <person name="Barry K.W."/>
            <person name="Spatafora J."/>
            <person name="Grigoriev I.V."/>
            <person name="Martin F.M."/>
            <person name="Pujade-Renaud V."/>
        </authorList>
    </citation>
    <scope>NUCLEOTIDE SEQUENCE [LARGE SCALE GENOMIC DNA]</scope>
    <source>
        <strain evidence="1 2">Philippines</strain>
    </source>
</reference>
<protein>
    <submittedName>
        <fullName evidence="1">Uncharacterized protein</fullName>
    </submittedName>
</protein>
<sequence length="162" mass="17831">MTPGGSSCINTPPSRLHGEALRDGQCRDTALASVAFARLGSPFEACGRWKFAPSCWSRFKFKWPTPLITIRPSIRGIFIHTCQHRRWRTAWLAMVSQPVLSVAVLSVTSKLLFATPFSGLSARGSSAQAVSSRDESGALRMDRVLRTGWLPALDRGSRPRSM</sequence>
<accession>A0A2T2P6D0</accession>
<evidence type="ECO:0000313" key="2">
    <source>
        <dbReference type="Proteomes" id="UP000240883"/>
    </source>
</evidence>
<name>A0A2T2P6D0_CORCC</name>
<dbReference type="EMBL" id="KZ678129">
    <property type="protein sequence ID" value="PSN73267.1"/>
    <property type="molecule type" value="Genomic_DNA"/>
</dbReference>
<evidence type="ECO:0000313" key="1">
    <source>
        <dbReference type="EMBL" id="PSN73267.1"/>
    </source>
</evidence>